<dbReference type="PRINTS" id="PR00469">
    <property type="entry name" value="PNDRDTASEII"/>
</dbReference>
<evidence type="ECO:0000256" key="3">
    <source>
        <dbReference type="ARBA" id="ARBA00022827"/>
    </source>
</evidence>
<accession>A0ABS8IDF3</accession>
<evidence type="ECO:0000256" key="4">
    <source>
        <dbReference type="ARBA" id="ARBA00023002"/>
    </source>
</evidence>
<sequence>MTNLYSKVRVVVVGGGLAGHKIAFHLQNKAQVTLIDPKDFFEIPMAVPRLFVEPSRAKDAVIPYTEFLPQVTHIQGKAVNATPAYVVVESIKGDNAIVKVEYDYLVLATGSNYFDDSVKAHLGTTEQRRNYFFSVNEQLTIAQKILIVGGGPVGVEIAGEIVEDYPGKQVTLVQKTPYLLPDTSKKPQEDAAQFLQNKGVRLIFEEKVVHTDCDETAKTKVAITDQGTQIEYNMLFWCTGATSDTSYIKEYFKDALDEAGRVRVNENLSVVGYDNIFAVGDIIALPENKLGLLADKHATVVIKNLEKLLMNPSIQPSKLKKYKPAIGSQVMIVTLGRNHGVGHFPFEIFGSNWIAKIIKSKDMLVSMYRKGINLK</sequence>
<gene>
    <name evidence="6" type="ORF">LC586_23695</name>
</gene>
<evidence type="ECO:0000313" key="7">
    <source>
        <dbReference type="Proteomes" id="UP001199525"/>
    </source>
</evidence>
<dbReference type="PANTHER" id="PTHR43735">
    <property type="entry name" value="APOPTOSIS-INDUCING FACTOR 1"/>
    <property type="match status" value="1"/>
</dbReference>
<dbReference type="Proteomes" id="UP001199525">
    <property type="component" value="Unassembled WGS sequence"/>
</dbReference>
<evidence type="ECO:0000313" key="6">
    <source>
        <dbReference type="EMBL" id="MCC5602118.1"/>
    </source>
</evidence>
<dbReference type="InterPro" id="IPR023753">
    <property type="entry name" value="FAD/NAD-binding_dom"/>
</dbReference>
<dbReference type="RefSeq" id="WP_229487090.1">
    <property type="nucleotide sequence ID" value="NZ_JAIVFQ010000044.1"/>
</dbReference>
<evidence type="ECO:0000259" key="5">
    <source>
        <dbReference type="Pfam" id="PF07992"/>
    </source>
</evidence>
<dbReference type="Gene3D" id="3.50.50.100">
    <property type="match status" value="1"/>
</dbReference>
<proteinExistence type="inferred from homology"/>
<keyword evidence="7" id="KW-1185">Reference proteome</keyword>
<dbReference type="InterPro" id="IPR036188">
    <property type="entry name" value="FAD/NAD-bd_sf"/>
</dbReference>
<dbReference type="EMBL" id="JAIVFQ010000044">
    <property type="protein sequence ID" value="MCC5602118.1"/>
    <property type="molecule type" value="Genomic_DNA"/>
</dbReference>
<name>A0ABS8IDF3_9NOSO</name>
<evidence type="ECO:0000256" key="2">
    <source>
        <dbReference type="ARBA" id="ARBA00022630"/>
    </source>
</evidence>
<comment type="caution">
    <text evidence="6">The sequence shown here is derived from an EMBL/GenBank/DDBJ whole genome shotgun (WGS) entry which is preliminary data.</text>
</comment>
<dbReference type="PANTHER" id="PTHR43735:SF3">
    <property type="entry name" value="FERROPTOSIS SUPPRESSOR PROTEIN 1"/>
    <property type="match status" value="1"/>
</dbReference>
<feature type="domain" description="FAD/NAD(P)-binding" evidence="5">
    <location>
        <begin position="9"/>
        <end position="283"/>
    </location>
</feature>
<evidence type="ECO:0000256" key="1">
    <source>
        <dbReference type="ARBA" id="ARBA00006442"/>
    </source>
</evidence>
<dbReference type="Pfam" id="PF07992">
    <property type="entry name" value="Pyr_redox_2"/>
    <property type="match status" value="1"/>
</dbReference>
<organism evidence="6 7">
    <name type="scientific">Nostoc favosum CHAB5714</name>
    <dbReference type="NCBI Taxonomy" id="2780399"/>
    <lineage>
        <taxon>Bacteria</taxon>
        <taxon>Bacillati</taxon>
        <taxon>Cyanobacteriota</taxon>
        <taxon>Cyanophyceae</taxon>
        <taxon>Nostocales</taxon>
        <taxon>Nostocaceae</taxon>
        <taxon>Nostoc</taxon>
        <taxon>Nostoc favosum</taxon>
    </lineage>
</organism>
<keyword evidence="2" id="KW-0285">Flavoprotein</keyword>
<keyword evidence="3" id="KW-0274">FAD</keyword>
<keyword evidence="4" id="KW-0560">Oxidoreductase</keyword>
<reference evidence="6 7" key="1">
    <citation type="journal article" date="2021" name="Microorganisms">
        <title>Genome Evolution of Filamentous Cyanobacterium Nostoc Species: From Facultative Symbiosis to Free Living.</title>
        <authorList>
            <person name="Huo D."/>
            <person name="Li H."/>
            <person name="Cai F."/>
            <person name="Guo X."/>
            <person name="Qiao Z."/>
            <person name="Wang W."/>
            <person name="Yu G."/>
            <person name="Li R."/>
        </authorList>
    </citation>
    <scope>NUCLEOTIDE SEQUENCE [LARGE SCALE GENOMIC DNA]</scope>
    <source>
        <strain evidence="6 7">CHAB 5714</strain>
    </source>
</reference>
<comment type="similarity">
    <text evidence="1">Belongs to the FAD-dependent oxidoreductase family.</text>
</comment>
<dbReference type="PRINTS" id="PR00368">
    <property type="entry name" value="FADPNR"/>
</dbReference>
<protein>
    <submittedName>
        <fullName evidence="6">FAD-dependent oxidoreductase</fullName>
    </submittedName>
</protein>
<dbReference type="SUPFAM" id="SSF51905">
    <property type="entry name" value="FAD/NAD(P)-binding domain"/>
    <property type="match status" value="1"/>
</dbReference>